<sequence length="77" mass="8387">MSKAKVAFRCSTPTTIPRQRCHKNEGLPGTLAFLSACHKDDYETPAAVSTPWSEMKNGKEFVTAPPKRGCDTGRGCD</sequence>
<gene>
    <name evidence="1" type="ORF">E2C01_008085</name>
</gene>
<protein>
    <submittedName>
        <fullName evidence="1">Uncharacterized protein</fullName>
    </submittedName>
</protein>
<accession>A0A5B7D1E2</accession>
<reference evidence="1 2" key="1">
    <citation type="submission" date="2019-05" db="EMBL/GenBank/DDBJ databases">
        <title>Another draft genome of Portunus trituberculatus and its Hox gene families provides insights of decapod evolution.</title>
        <authorList>
            <person name="Jeong J.-H."/>
            <person name="Song I."/>
            <person name="Kim S."/>
            <person name="Choi T."/>
            <person name="Kim D."/>
            <person name="Ryu S."/>
            <person name="Kim W."/>
        </authorList>
    </citation>
    <scope>NUCLEOTIDE SEQUENCE [LARGE SCALE GENOMIC DNA]</scope>
    <source>
        <tissue evidence="1">Muscle</tissue>
    </source>
</reference>
<name>A0A5B7D1E2_PORTR</name>
<dbReference type="AlphaFoldDB" id="A0A5B7D1E2"/>
<dbReference type="Proteomes" id="UP000324222">
    <property type="component" value="Unassembled WGS sequence"/>
</dbReference>
<evidence type="ECO:0000313" key="1">
    <source>
        <dbReference type="EMBL" id="MPC15298.1"/>
    </source>
</evidence>
<organism evidence="1 2">
    <name type="scientific">Portunus trituberculatus</name>
    <name type="common">Swimming crab</name>
    <name type="synonym">Neptunus trituberculatus</name>
    <dbReference type="NCBI Taxonomy" id="210409"/>
    <lineage>
        <taxon>Eukaryota</taxon>
        <taxon>Metazoa</taxon>
        <taxon>Ecdysozoa</taxon>
        <taxon>Arthropoda</taxon>
        <taxon>Crustacea</taxon>
        <taxon>Multicrustacea</taxon>
        <taxon>Malacostraca</taxon>
        <taxon>Eumalacostraca</taxon>
        <taxon>Eucarida</taxon>
        <taxon>Decapoda</taxon>
        <taxon>Pleocyemata</taxon>
        <taxon>Brachyura</taxon>
        <taxon>Eubrachyura</taxon>
        <taxon>Portunoidea</taxon>
        <taxon>Portunidae</taxon>
        <taxon>Portuninae</taxon>
        <taxon>Portunus</taxon>
    </lineage>
</organism>
<evidence type="ECO:0000313" key="2">
    <source>
        <dbReference type="Proteomes" id="UP000324222"/>
    </source>
</evidence>
<keyword evidence="2" id="KW-1185">Reference proteome</keyword>
<comment type="caution">
    <text evidence="1">The sequence shown here is derived from an EMBL/GenBank/DDBJ whole genome shotgun (WGS) entry which is preliminary data.</text>
</comment>
<dbReference type="EMBL" id="VSRR010000415">
    <property type="protein sequence ID" value="MPC15298.1"/>
    <property type="molecule type" value="Genomic_DNA"/>
</dbReference>
<proteinExistence type="predicted"/>